<evidence type="ECO:0000313" key="5">
    <source>
        <dbReference type="EMBL" id="AMO96057.1"/>
    </source>
</evidence>
<dbReference type="Proteomes" id="UP000072421">
    <property type="component" value="Chromosome"/>
</dbReference>
<dbReference type="Gene3D" id="1.20.120.530">
    <property type="entry name" value="GntR ligand-binding domain-like"/>
    <property type="match status" value="1"/>
</dbReference>
<dbReference type="InterPro" id="IPR008920">
    <property type="entry name" value="TF_FadR/GntR_C"/>
</dbReference>
<name>A0A127PE71_9BURK</name>
<evidence type="ECO:0000259" key="4">
    <source>
        <dbReference type="PROSITE" id="PS50949"/>
    </source>
</evidence>
<evidence type="ECO:0000256" key="3">
    <source>
        <dbReference type="ARBA" id="ARBA00023163"/>
    </source>
</evidence>
<gene>
    <name evidence="5" type="ORF">CFter6_3424</name>
</gene>
<proteinExistence type="predicted"/>
<dbReference type="OrthoDB" id="5243844at2"/>
<keyword evidence="2" id="KW-0238">DNA-binding</keyword>
<evidence type="ECO:0000256" key="2">
    <source>
        <dbReference type="ARBA" id="ARBA00023125"/>
    </source>
</evidence>
<keyword evidence="1" id="KW-0805">Transcription regulation</keyword>
<keyword evidence="3" id="KW-0804">Transcription</keyword>
<evidence type="ECO:0000313" key="6">
    <source>
        <dbReference type="Proteomes" id="UP000072421"/>
    </source>
</evidence>
<evidence type="ECO:0000256" key="1">
    <source>
        <dbReference type="ARBA" id="ARBA00023015"/>
    </source>
</evidence>
<dbReference type="Gene3D" id="1.10.10.10">
    <property type="entry name" value="Winged helix-like DNA-binding domain superfamily/Winged helix DNA-binding domain"/>
    <property type="match status" value="1"/>
</dbReference>
<dbReference type="SMART" id="SM00345">
    <property type="entry name" value="HTH_GNTR"/>
    <property type="match status" value="1"/>
</dbReference>
<organism evidence="5">
    <name type="scientific">Collimonas fungivorans</name>
    <dbReference type="NCBI Taxonomy" id="158899"/>
    <lineage>
        <taxon>Bacteria</taxon>
        <taxon>Pseudomonadati</taxon>
        <taxon>Pseudomonadota</taxon>
        <taxon>Betaproteobacteria</taxon>
        <taxon>Burkholderiales</taxon>
        <taxon>Oxalobacteraceae</taxon>
        <taxon>Collimonas</taxon>
    </lineage>
</organism>
<accession>A0A127PE71</accession>
<dbReference type="PANTHER" id="PTHR43537">
    <property type="entry name" value="TRANSCRIPTIONAL REGULATOR, GNTR FAMILY"/>
    <property type="match status" value="1"/>
</dbReference>
<dbReference type="InterPro" id="IPR036390">
    <property type="entry name" value="WH_DNA-bd_sf"/>
</dbReference>
<dbReference type="EMBL" id="CP013232">
    <property type="protein sequence ID" value="AMO96057.1"/>
    <property type="molecule type" value="Genomic_DNA"/>
</dbReference>
<dbReference type="GO" id="GO:0003677">
    <property type="term" value="F:DNA binding"/>
    <property type="evidence" value="ECO:0007669"/>
    <property type="project" value="UniProtKB-KW"/>
</dbReference>
<dbReference type="GO" id="GO:0003700">
    <property type="term" value="F:DNA-binding transcription factor activity"/>
    <property type="evidence" value="ECO:0007669"/>
    <property type="project" value="InterPro"/>
</dbReference>
<dbReference type="PANTHER" id="PTHR43537:SF53">
    <property type="entry name" value="HTH-TYPE TRANSCRIPTIONAL REPRESSOR NANR"/>
    <property type="match status" value="1"/>
</dbReference>
<dbReference type="PROSITE" id="PS50949">
    <property type="entry name" value="HTH_GNTR"/>
    <property type="match status" value="1"/>
</dbReference>
<dbReference type="PATRIC" id="fig|158899.10.peg.3404"/>
<reference evidence="5 6" key="1">
    <citation type="submission" date="2015-11" db="EMBL/GenBank/DDBJ databases">
        <title>Exploring the genomic traits of fungus-feeding bacterial genus Collimonas.</title>
        <authorList>
            <person name="Song C."/>
            <person name="Schmidt R."/>
            <person name="de Jager V."/>
            <person name="Krzyzanowska D."/>
            <person name="Jongedijk E."/>
            <person name="Cankar K."/>
            <person name="Beekwilder J."/>
            <person name="van Veen A."/>
            <person name="de Boer W."/>
            <person name="van Veen J.A."/>
            <person name="Garbeva P."/>
        </authorList>
    </citation>
    <scope>NUCLEOTIDE SEQUENCE [LARGE SCALE GENOMIC DNA]</scope>
    <source>
        <strain evidence="5 6">Ter6</strain>
    </source>
</reference>
<dbReference type="Pfam" id="PF00392">
    <property type="entry name" value="GntR"/>
    <property type="match status" value="1"/>
</dbReference>
<dbReference type="SMART" id="SM00895">
    <property type="entry name" value="FCD"/>
    <property type="match status" value="1"/>
</dbReference>
<protein>
    <submittedName>
        <fullName evidence="5">Bacterial regulatory s, gntR family protein</fullName>
    </submittedName>
</protein>
<dbReference type="InterPro" id="IPR011711">
    <property type="entry name" value="GntR_C"/>
</dbReference>
<dbReference type="Pfam" id="PF07729">
    <property type="entry name" value="FCD"/>
    <property type="match status" value="1"/>
</dbReference>
<dbReference type="InterPro" id="IPR036388">
    <property type="entry name" value="WH-like_DNA-bd_sf"/>
</dbReference>
<dbReference type="AlphaFoldDB" id="A0A127PE71"/>
<dbReference type="InterPro" id="IPR000524">
    <property type="entry name" value="Tscrpt_reg_HTH_GntR"/>
</dbReference>
<sequence length="237" mass="26388">MSAVPRGEQAELSNDEIDARIHLAIIDAILDHQLPPGTRLVEAPLCEAFGVTRGTLRRVFVKLAHERVIDLQPNRGAVIAMHDVKEAREVFEARVILEGGSVRSLAGKRKVLPELRTLVKREHALREQGNWGEWIRLSGEFHIKLSEANQNNIVSAYLRTLIARTSLLIGLYETPKRNSCSADEHGGILDAIEQGDAERAARLMEHHLGEYASELLTETGQPKEVDFARLFSPVRAA</sequence>
<dbReference type="SUPFAM" id="SSF48008">
    <property type="entry name" value="GntR ligand-binding domain-like"/>
    <property type="match status" value="1"/>
</dbReference>
<dbReference type="SUPFAM" id="SSF46785">
    <property type="entry name" value="Winged helix' DNA-binding domain"/>
    <property type="match status" value="1"/>
</dbReference>
<feature type="domain" description="HTH gntR-type" evidence="4">
    <location>
        <begin position="15"/>
        <end position="82"/>
    </location>
</feature>
<dbReference type="RefSeq" id="WP_061540728.1">
    <property type="nucleotide sequence ID" value="NZ_CP013232.1"/>
</dbReference>